<dbReference type="InterPro" id="IPR022533">
    <property type="entry name" value="Cox20"/>
</dbReference>
<reference evidence="10 11" key="1">
    <citation type="submission" date="2018-05" db="EMBL/GenBank/DDBJ databases">
        <title>Draft genome sequence of Scytalidium lignicola DSM 105466, a ubiquitous saprotrophic fungus.</title>
        <authorList>
            <person name="Buettner E."/>
            <person name="Gebauer A.M."/>
            <person name="Hofrichter M."/>
            <person name="Liers C."/>
            <person name="Kellner H."/>
        </authorList>
    </citation>
    <scope>NUCLEOTIDE SEQUENCE [LARGE SCALE GENOMIC DNA]</scope>
    <source>
        <strain evidence="10 11">DSM 105466</strain>
    </source>
</reference>
<feature type="region of interest" description="Disordered" evidence="9">
    <location>
        <begin position="1"/>
        <end position="75"/>
    </location>
</feature>
<evidence type="ECO:0000256" key="3">
    <source>
        <dbReference type="ARBA" id="ARBA00017689"/>
    </source>
</evidence>
<evidence type="ECO:0000313" key="10">
    <source>
        <dbReference type="EMBL" id="RFU26617.1"/>
    </source>
</evidence>
<keyword evidence="8" id="KW-0472">Membrane</keyword>
<feature type="non-terminal residue" evidence="10">
    <location>
        <position position="1"/>
    </location>
</feature>
<organism evidence="10 11">
    <name type="scientific">Scytalidium lignicola</name>
    <name type="common">Hyphomycete</name>
    <dbReference type="NCBI Taxonomy" id="5539"/>
    <lineage>
        <taxon>Eukaryota</taxon>
        <taxon>Fungi</taxon>
        <taxon>Dikarya</taxon>
        <taxon>Ascomycota</taxon>
        <taxon>Pezizomycotina</taxon>
        <taxon>Leotiomycetes</taxon>
        <taxon>Leotiomycetes incertae sedis</taxon>
        <taxon>Scytalidium</taxon>
    </lineage>
</organism>
<keyword evidence="6" id="KW-1133">Transmembrane helix</keyword>
<comment type="similarity">
    <text evidence="2">Belongs to the COX20 family.</text>
</comment>
<evidence type="ECO:0000256" key="5">
    <source>
        <dbReference type="ARBA" id="ARBA00022792"/>
    </source>
</evidence>
<evidence type="ECO:0000256" key="2">
    <source>
        <dbReference type="ARBA" id="ARBA00009575"/>
    </source>
</evidence>
<dbReference type="PIRSF" id="PIRSF007871">
    <property type="entry name" value="Cox20"/>
    <property type="match status" value="1"/>
</dbReference>
<feature type="region of interest" description="Disordered" evidence="9">
    <location>
        <begin position="171"/>
        <end position="195"/>
    </location>
</feature>
<keyword evidence="11" id="KW-1185">Reference proteome</keyword>
<dbReference type="Proteomes" id="UP000258309">
    <property type="component" value="Unassembled WGS sequence"/>
</dbReference>
<evidence type="ECO:0000256" key="9">
    <source>
        <dbReference type="SAM" id="MobiDB-lite"/>
    </source>
</evidence>
<dbReference type="STRING" id="5539.A0A3E2H016"/>
<dbReference type="PANTHER" id="PTHR31586:SF1">
    <property type="entry name" value="CYTOCHROME C OXIDASE ASSEMBLY PROTEIN COX20, MITOCHONDRIAL"/>
    <property type="match status" value="1"/>
</dbReference>
<feature type="compositionally biased region" description="Polar residues" evidence="9">
    <location>
        <begin position="62"/>
        <end position="75"/>
    </location>
</feature>
<evidence type="ECO:0000256" key="8">
    <source>
        <dbReference type="ARBA" id="ARBA00023136"/>
    </source>
</evidence>
<dbReference type="GO" id="GO:0005743">
    <property type="term" value="C:mitochondrial inner membrane"/>
    <property type="evidence" value="ECO:0007669"/>
    <property type="project" value="UniProtKB-SubCell"/>
</dbReference>
<feature type="non-terminal residue" evidence="10">
    <location>
        <position position="206"/>
    </location>
</feature>
<sequence length="206" mass="22734">MADDTRESPSSRSGSPPAPPPGATAPPEHIQSAKPKIYEVFHSSSPTASSSGPDNANELPLSASQNTAGSKSKQLEPTFTNALKTVRLGDLKQVHMYPCVRDSLLTGIGAGFGIGGLRALLGAPIPKATNWAASSFVLLSFASYEYCLYKRSLEKAQVKRAVEIIDRKKAEKEAQAKAAREERRRRKEEEEKRIEVERNKRWWKVW</sequence>
<dbReference type="OMA" id="NWAVGMF"/>
<proteinExistence type="inferred from homology"/>
<evidence type="ECO:0000256" key="1">
    <source>
        <dbReference type="ARBA" id="ARBA00004273"/>
    </source>
</evidence>
<keyword evidence="4" id="KW-0812">Transmembrane</keyword>
<evidence type="ECO:0000256" key="7">
    <source>
        <dbReference type="ARBA" id="ARBA00023128"/>
    </source>
</evidence>
<accession>A0A3E2H016</accession>
<keyword evidence="5" id="KW-0999">Mitochondrion inner membrane</keyword>
<dbReference type="GO" id="GO:0033617">
    <property type="term" value="P:mitochondrial respiratory chain complex IV assembly"/>
    <property type="evidence" value="ECO:0007669"/>
    <property type="project" value="InterPro"/>
</dbReference>
<dbReference type="AlphaFoldDB" id="A0A3E2H016"/>
<evidence type="ECO:0000313" key="11">
    <source>
        <dbReference type="Proteomes" id="UP000258309"/>
    </source>
</evidence>
<evidence type="ECO:0000256" key="6">
    <source>
        <dbReference type="ARBA" id="ARBA00022989"/>
    </source>
</evidence>
<name>A0A3E2H016_SCYLI</name>
<dbReference type="OrthoDB" id="14603at2759"/>
<protein>
    <recommendedName>
        <fullName evidence="3">Cytochrome c oxidase assembly protein COX20, mitochondrial</fullName>
    </recommendedName>
</protein>
<comment type="subcellular location">
    <subcellularLocation>
        <location evidence="1">Mitochondrion inner membrane</location>
    </subcellularLocation>
</comment>
<keyword evidence="7" id="KW-0496">Mitochondrion</keyword>
<gene>
    <name evidence="10" type="ORF">B7463_g9715</name>
</gene>
<evidence type="ECO:0000256" key="4">
    <source>
        <dbReference type="ARBA" id="ARBA00022692"/>
    </source>
</evidence>
<dbReference type="PANTHER" id="PTHR31586">
    <property type="entry name" value="CYTOCHROME C OXIDASE PROTEIN 20"/>
    <property type="match status" value="1"/>
</dbReference>
<comment type="caution">
    <text evidence="10">The sequence shown here is derived from an EMBL/GenBank/DDBJ whole genome shotgun (WGS) entry which is preliminary data.</text>
</comment>
<dbReference type="EMBL" id="NCSJ02000251">
    <property type="protein sequence ID" value="RFU26617.1"/>
    <property type="molecule type" value="Genomic_DNA"/>
</dbReference>
<dbReference type="Pfam" id="PF12597">
    <property type="entry name" value="Cox20"/>
    <property type="match status" value="1"/>
</dbReference>